<dbReference type="OrthoDB" id="416217at2759"/>
<dbReference type="InterPro" id="IPR001138">
    <property type="entry name" value="Zn2Cys6_DnaBD"/>
</dbReference>
<feature type="compositionally biased region" description="Basic and acidic residues" evidence="1">
    <location>
        <begin position="492"/>
        <end position="503"/>
    </location>
</feature>
<feature type="region of interest" description="Disordered" evidence="1">
    <location>
        <begin position="330"/>
        <end position="371"/>
    </location>
</feature>
<evidence type="ECO:0000313" key="3">
    <source>
        <dbReference type="EMBL" id="SGZ40051.1"/>
    </source>
</evidence>
<dbReference type="PROSITE" id="PS00463">
    <property type="entry name" value="ZN2_CY6_FUNGAL_1"/>
    <property type="match status" value="1"/>
</dbReference>
<dbReference type="InterPro" id="IPR036864">
    <property type="entry name" value="Zn2-C6_fun-type_DNA-bd_sf"/>
</dbReference>
<gene>
    <name evidence="3" type="ORF">HGUI_02251</name>
</gene>
<dbReference type="PANTHER" id="PTHR47784">
    <property type="entry name" value="STEROL UPTAKE CONTROL PROTEIN 2"/>
    <property type="match status" value="1"/>
</dbReference>
<dbReference type="EMBL" id="FQNF01000037">
    <property type="protein sequence ID" value="SGZ40051.1"/>
    <property type="molecule type" value="Genomic_DNA"/>
</dbReference>
<organism evidence="3 4">
    <name type="scientific">Hanseniaspora guilliermondii</name>
    <dbReference type="NCBI Taxonomy" id="56406"/>
    <lineage>
        <taxon>Eukaryota</taxon>
        <taxon>Fungi</taxon>
        <taxon>Dikarya</taxon>
        <taxon>Ascomycota</taxon>
        <taxon>Saccharomycotina</taxon>
        <taxon>Saccharomycetes</taxon>
        <taxon>Saccharomycodales</taxon>
        <taxon>Saccharomycodaceae</taxon>
        <taxon>Hanseniaspora</taxon>
    </lineage>
</organism>
<feature type="compositionally biased region" description="Polar residues" evidence="1">
    <location>
        <begin position="504"/>
        <end position="517"/>
    </location>
</feature>
<accession>A0A1L0B4U1</accession>
<dbReference type="GO" id="GO:0001228">
    <property type="term" value="F:DNA-binding transcription activator activity, RNA polymerase II-specific"/>
    <property type="evidence" value="ECO:0007669"/>
    <property type="project" value="TreeGrafter"/>
</dbReference>
<dbReference type="PROSITE" id="PS50048">
    <property type="entry name" value="ZN2_CY6_FUNGAL_2"/>
    <property type="match status" value="1"/>
</dbReference>
<feature type="region of interest" description="Disordered" evidence="1">
    <location>
        <begin position="687"/>
        <end position="726"/>
    </location>
</feature>
<dbReference type="InterPro" id="IPR021858">
    <property type="entry name" value="Fun_TF"/>
</dbReference>
<dbReference type="InterPro" id="IPR053157">
    <property type="entry name" value="Sterol_Uptake_Regulator"/>
</dbReference>
<evidence type="ECO:0000256" key="1">
    <source>
        <dbReference type="SAM" id="MobiDB-lite"/>
    </source>
</evidence>
<dbReference type="SMART" id="SM00066">
    <property type="entry name" value="GAL4"/>
    <property type="match status" value="1"/>
</dbReference>
<dbReference type="Pfam" id="PF11951">
    <property type="entry name" value="Fungal_trans_2"/>
    <property type="match status" value="1"/>
</dbReference>
<dbReference type="SUPFAM" id="SSF57701">
    <property type="entry name" value="Zn2/Cys6 DNA-binding domain"/>
    <property type="match status" value="1"/>
</dbReference>
<dbReference type="Proteomes" id="UP000183365">
    <property type="component" value="Unassembled WGS sequence"/>
</dbReference>
<reference evidence="4" key="1">
    <citation type="submission" date="2016-11" db="EMBL/GenBank/DDBJ databases">
        <authorList>
            <person name="Guldener U."/>
        </authorList>
    </citation>
    <scope>NUCLEOTIDE SEQUENCE [LARGE SCALE GENOMIC DNA]</scope>
</reference>
<dbReference type="AlphaFoldDB" id="A0A1L0B4U1"/>
<feature type="compositionally biased region" description="Basic and acidic residues" evidence="1">
    <location>
        <begin position="530"/>
        <end position="541"/>
    </location>
</feature>
<feature type="region of interest" description="Disordered" evidence="1">
    <location>
        <begin position="101"/>
        <end position="175"/>
    </location>
</feature>
<dbReference type="Pfam" id="PF00172">
    <property type="entry name" value="Zn_clus"/>
    <property type="match status" value="1"/>
</dbReference>
<feature type="region of interest" description="Disordered" evidence="1">
    <location>
        <begin position="492"/>
        <end position="541"/>
    </location>
</feature>
<feature type="compositionally biased region" description="Low complexity" evidence="1">
    <location>
        <begin position="161"/>
        <end position="175"/>
    </location>
</feature>
<feature type="compositionally biased region" description="Polar residues" evidence="1">
    <location>
        <begin position="131"/>
        <end position="144"/>
    </location>
</feature>
<dbReference type="GO" id="GO:0008270">
    <property type="term" value="F:zinc ion binding"/>
    <property type="evidence" value="ECO:0007669"/>
    <property type="project" value="InterPro"/>
</dbReference>
<dbReference type="PANTHER" id="PTHR47784:SF5">
    <property type="entry name" value="STEROL UPTAKE CONTROL PROTEIN 2"/>
    <property type="match status" value="1"/>
</dbReference>
<dbReference type="CDD" id="cd00067">
    <property type="entry name" value="GAL4"/>
    <property type="match status" value="1"/>
</dbReference>
<feature type="domain" description="Zn(2)-C6 fungal-type" evidence="2">
    <location>
        <begin position="38"/>
        <end position="68"/>
    </location>
</feature>
<dbReference type="VEuPathDB" id="FungiDB:HGUI_02251"/>
<evidence type="ECO:0000313" key="4">
    <source>
        <dbReference type="Proteomes" id="UP000183365"/>
    </source>
</evidence>
<proteinExistence type="predicted"/>
<evidence type="ECO:0000259" key="2">
    <source>
        <dbReference type="PROSITE" id="PS50048"/>
    </source>
</evidence>
<feature type="compositionally biased region" description="Polar residues" evidence="1">
    <location>
        <begin position="345"/>
        <end position="371"/>
    </location>
</feature>
<feature type="compositionally biased region" description="Basic and acidic residues" evidence="1">
    <location>
        <begin position="145"/>
        <end position="158"/>
    </location>
</feature>
<feature type="compositionally biased region" description="Low complexity" evidence="1">
    <location>
        <begin position="520"/>
        <end position="529"/>
    </location>
</feature>
<dbReference type="Gene3D" id="4.10.240.10">
    <property type="entry name" value="Zn(2)-C6 fungal-type DNA-binding domain"/>
    <property type="match status" value="1"/>
</dbReference>
<keyword evidence="4" id="KW-1185">Reference proteome</keyword>
<name>A0A1L0B4U1_9ASCO</name>
<protein>
    <recommendedName>
        <fullName evidence="2">Zn(2)-C6 fungal-type domain-containing protein</fullName>
    </recommendedName>
</protein>
<sequence>MVIADKESVKVIELIEINGKHVSKEGGKRQYHHKSKNGCDNCKKRRVKCTEEKPSCSKCLKMKHECVYSAPVPRRRRTKREIELSKKLEAGLIKEEDLEKELSSNTYGDGIKKPNRSRRPKVEEQSDMDMINSNNSEPHSYSDSSNHDKYYKGNRKFDSINNSKNNSNSSTSSNTNSKFKYVVKREDGSIITLDNDPTELNKSDLKLDDAKGIVKESASNKKLRASFSLNNGQHSLPQLMSLTSSEKYANIVSASGNGNESVLNSSVKNNSQTNLNFNFQMNTNGNSNSKNVINGLSPQSNSMSMTNSIGTFFSLNNAKLLSNLTKASKPESLNSHNLSGVELPNQKSDLTFQSPDKSKNETQAGNSPAFNMNQNMQSLLSGLNPKSAKMALANLPRLASAFGGNKDDITQSAMNVISMISQGNRNMNAESILKGESMNKDLQTKIDSMMKDLPKEALNNLDTPNTLAGLASIGISIGSTNGDNVNLVDTLQEKNKNTSEKTKFFNQESKMNNSQDDANSRSNSNGNKSSKNDNSKIEDTKNNKASLYSNFFNMYNKMSMPSTPNIFQPAGIGGITYDFNDIMSNHLANEEASVAANKGDMLSKDLDAISHGNIDKAKSPNPLMSQNNLIFNTPEILKSPMLTPSSQNPIPSGDGHNKDAFSRVHKDLKDEAVEVLSTMATVAQRDKITANDNKNSPGNLFLVKPQDSAGSHHMSSRNNSQNKHDKSKNIDVEGILELQGNQLVPGLNLIDLKLFQHYLVNVSKTIIDSGICAASSSIWTEDIPDLAFEFPFLMHSILAFSATSLSRQETGLDEVVATHRLDCLKLLKDAVLEITPENTDALIASAIILIMDSLANAMPAQQGNFDNQTNKLSTSAWIFHVKGAATILTAVWPIPEKSRFYNLINVDLTELSQYFINGGGSDLKDGEKHVTDLSCFDESIMDLYPVEIDSPYLITLAYLEKLNKGIDKDGFLLRIFSFPALLDKTFLFMLMTGDINAMRIMRVYYKMLRSYVVEKKCNIWFLEGLTHVLPANVDEYTGGGVYMMLDFLGNGLPSMMGNAFGNEPGFFPSAFNFDNAFDSADSNNDDNMNK</sequence>